<gene>
    <name evidence="1" type="ORF">TEA_009913</name>
</gene>
<dbReference type="EMBL" id="SDRB02011299">
    <property type="protein sequence ID" value="THG01888.1"/>
    <property type="molecule type" value="Genomic_DNA"/>
</dbReference>
<keyword evidence="2" id="KW-1185">Reference proteome</keyword>
<organism evidence="1 2">
    <name type="scientific">Camellia sinensis var. sinensis</name>
    <name type="common">China tea</name>
    <dbReference type="NCBI Taxonomy" id="542762"/>
    <lineage>
        <taxon>Eukaryota</taxon>
        <taxon>Viridiplantae</taxon>
        <taxon>Streptophyta</taxon>
        <taxon>Embryophyta</taxon>
        <taxon>Tracheophyta</taxon>
        <taxon>Spermatophyta</taxon>
        <taxon>Magnoliopsida</taxon>
        <taxon>eudicotyledons</taxon>
        <taxon>Gunneridae</taxon>
        <taxon>Pentapetalae</taxon>
        <taxon>asterids</taxon>
        <taxon>Ericales</taxon>
        <taxon>Theaceae</taxon>
        <taxon>Camellia</taxon>
    </lineage>
</organism>
<name>A0A4S4DGJ3_CAMSN</name>
<reference evidence="1 2" key="1">
    <citation type="journal article" date="2018" name="Proc. Natl. Acad. Sci. U.S.A.">
        <title>Draft genome sequence of Camellia sinensis var. sinensis provides insights into the evolution of the tea genome and tea quality.</title>
        <authorList>
            <person name="Wei C."/>
            <person name="Yang H."/>
            <person name="Wang S."/>
            <person name="Zhao J."/>
            <person name="Liu C."/>
            <person name="Gao L."/>
            <person name="Xia E."/>
            <person name="Lu Y."/>
            <person name="Tai Y."/>
            <person name="She G."/>
            <person name="Sun J."/>
            <person name="Cao H."/>
            <person name="Tong W."/>
            <person name="Gao Q."/>
            <person name="Li Y."/>
            <person name="Deng W."/>
            <person name="Jiang X."/>
            <person name="Wang W."/>
            <person name="Chen Q."/>
            <person name="Zhang S."/>
            <person name="Li H."/>
            <person name="Wu J."/>
            <person name="Wang P."/>
            <person name="Li P."/>
            <person name="Shi C."/>
            <person name="Zheng F."/>
            <person name="Jian J."/>
            <person name="Huang B."/>
            <person name="Shan D."/>
            <person name="Shi M."/>
            <person name="Fang C."/>
            <person name="Yue Y."/>
            <person name="Li F."/>
            <person name="Li D."/>
            <person name="Wei S."/>
            <person name="Han B."/>
            <person name="Jiang C."/>
            <person name="Yin Y."/>
            <person name="Xia T."/>
            <person name="Zhang Z."/>
            <person name="Bennetzen J.L."/>
            <person name="Zhao S."/>
            <person name="Wan X."/>
        </authorList>
    </citation>
    <scope>NUCLEOTIDE SEQUENCE [LARGE SCALE GENOMIC DNA]</scope>
    <source>
        <strain evidence="2">cv. Shuchazao</strain>
        <tissue evidence="1">Leaf</tissue>
    </source>
</reference>
<accession>A0A4S4DGJ3</accession>
<comment type="caution">
    <text evidence="1">The sequence shown here is derived from an EMBL/GenBank/DDBJ whole genome shotgun (WGS) entry which is preliminary data.</text>
</comment>
<dbReference type="AlphaFoldDB" id="A0A4S4DGJ3"/>
<evidence type="ECO:0000313" key="2">
    <source>
        <dbReference type="Proteomes" id="UP000306102"/>
    </source>
</evidence>
<proteinExistence type="predicted"/>
<evidence type="ECO:0000313" key="1">
    <source>
        <dbReference type="EMBL" id="THG01888.1"/>
    </source>
</evidence>
<dbReference type="Proteomes" id="UP000306102">
    <property type="component" value="Unassembled WGS sequence"/>
</dbReference>
<sequence>MIISKVHRKIWFNQKRRPFIDVQMSWQQIRAQGNAVAVGATVYDSMVAEDRVDADLLSELDAGRPEAMDRRVQRDYPILEALPAIEDAIARELSEFSNFSGEEYSLDERAERFIERLYHEEKKM</sequence>
<protein>
    <submittedName>
        <fullName evidence="1">Uncharacterized protein</fullName>
    </submittedName>
</protein>